<protein>
    <submittedName>
        <fullName evidence="1">Transposase domain protein</fullName>
    </submittedName>
</protein>
<dbReference type="EMBL" id="NNRJ01000041">
    <property type="protein sequence ID" value="OYR16759.1"/>
    <property type="molecule type" value="Genomic_DNA"/>
</dbReference>
<dbReference type="PANTHER" id="PTHR35528:SF3">
    <property type="entry name" value="BLL1675 PROTEIN"/>
    <property type="match status" value="1"/>
</dbReference>
<evidence type="ECO:0000313" key="1">
    <source>
        <dbReference type="EMBL" id="OYR16759.1"/>
    </source>
</evidence>
<keyword evidence="2" id="KW-1185">Reference proteome</keyword>
<organism evidence="1 2">
    <name type="scientific">Brucella thiophenivorans</name>
    <dbReference type="NCBI Taxonomy" id="571255"/>
    <lineage>
        <taxon>Bacteria</taxon>
        <taxon>Pseudomonadati</taxon>
        <taxon>Pseudomonadota</taxon>
        <taxon>Alphaproteobacteria</taxon>
        <taxon>Hyphomicrobiales</taxon>
        <taxon>Brucellaceae</taxon>
        <taxon>Brucella/Ochrobactrum group</taxon>
        <taxon>Brucella</taxon>
    </lineage>
</organism>
<name>A0A256FPI6_9HYPH</name>
<dbReference type="Proteomes" id="UP000215590">
    <property type="component" value="Unassembled WGS sequence"/>
</dbReference>
<dbReference type="InterPro" id="IPR052183">
    <property type="entry name" value="IS_Transposase"/>
</dbReference>
<dbReference type="AlphaFoldDB" id="A0A256FPI6"/>
<reference evidence="1 2" key="1">
    <citation type="submission" date="2017-07" db="EMBL/GenBank/DDBJ databases">
        <title>Phylogenetic study on the rhizospheric bacterium Ochrobactrum sp. A44.</title>
        <authorList>
            <person name="Krzyzanowska D.M."/>
            <person name="Ossowicki A."/>
            <person name="Rajewska M."/>
            <person name="Maciag T."/>
            <person name="Kaczynski Z."/>
            <person name="Czerwicka M."/>
            <person name="Jafra S."/>
        </authorList>
    </citation>
    <scope>NUCLEOTIDE SEQUENCE [LARGE SCALE GENOMIC DNA]</scope>
    <source>
        <strain evidence="1 2">DSM 7216</strain>
    </source>
</reference>
<dbReference type="PANTHER" id="PTHR35528">
    <property type="entry name" value="BLL1675 PROTEIN"/>
    <property type="match status" value="1"/>
</dbReference>
<proteinExistence type="predicted"/>
<sequence>MIEPRASFYRRHRFPAEIIVEAVWLYSRFPLSFSMVEDILAYRGILVTHKTVREWAQKGTVTLIKA</sequence>
<accession>A0A256FPI6</accession>
<evidence type="ECO:0000313" key="2">
    <source>
        <dbReference type="Proteomes" id="UP000215590"/>
    </source>
</evidence>
<gene>
    <name evidence="1" type="ORF">CEV31_4387</name>
</gene>
<comment type="caution">
    <text evidence="1">The sequence shown here is derived from an EMBL/GenBank/DDBJ whole genome shotgun (WGS) entry which is preliminary data.</text>
</comment>